<dbReference type="Proteomes" id="UP000295135">
    <property type="component" value="Unassembled WGS sequence"/>
</dbReference>
<name>A0A4R3JY37_9PROT</name>
<feature type="domain" description="NGO1945-like C-terminal" evidence="2">
    <location>
        <begin position="144"/>
        <end position="240"/>
    </location>
</feature>
<dbReference type="Gene3D" id="1.10.150.690">
    <property type="entry name" value="DUF2063"/>
    <property type="match status" value="1"/>
</dbReference>
<evidence type="ECO:0000313" key="4">
    <source>
        <dbReference type="Proteomes" id="UP000295135"/>
    </source>
</evidence>
<dbReference type="AlphaFoldDB" id="A0A4R3JY37"/>
<accession>A0A4R3JY37</accession>
<dbReference type="InterPro" id="IPR018640">
    <property type="entry name" value="DUF2063"/>
</dbReference>
<keyword evidence="4" id="KW-1185">Reference proteome</keyword>
<dbReference type="Pfam" id="PF09836">
    <property type="entry name" value="DUF2063"/>
    <property type="match status" value="1"/>
</dbReference>
<organism evidence="3 4">
    <name type="scientific">Sulfuritortus calidifontis</name>
    <dbReference type="NCBI Taxonomy" id="1914471"/>
    <lineage>
        <taxon>Bacteria</taxon>
        <taxon>Pseudomonadati</taxon>
        <taxon>Pseudomonadota</taxon>
        <taxon>Betaproteobacteria</taxon>
        <taxon>Nitrosomonadales</taxon>
        <taxon>Thiobacillaceae</taxon>
        <taxon>Sulfuritortus</taxon>
    </lineage>
</organism>
<comment type="caution">
    <text evidence="3">The sequence shown here is derived from an EMBL/GenBank/DDBJ whole genome shotgun (WGS) entry which is preliminary data.</text>
</comment>
<dbReference type="InterPro" id="IPR044922">
    <property type="entry name" value="DUF2063_N_sf"/>
</dbReference>
<dbReference type="Gene3D" id="3.90.930.50">
    <property type="match status" value="1"/>
</dbReference>
<reference evidence="3 4" key="1">
    <citation type="submission" date="2019-03" db="EMBL/GenBank/DDBJ databases">
        <title>Genomic Encyclopedia of Type Strains, Phase IV (KMG-IV): sequencing the most valuable type-strain genomes for metagenomic binning, comparative biology and taxonomic classification.</title>
        <authorList>
            <person name="Goeker M."/>
        </authorList>
    </citation>
    <scope>NUCLEOTIDE SEQUENCE [LARGE SCALE GENOMIC DNA]</scope>
    <source>
        <strain evidence="3 4">DSM 103923</strain>
    </source>
</reference>
<gene>
    <name evidence="3" type="ORF">EDC61_106102</name>
</gene>
<evidence type="ECO:0000259" key="2">
    <source>
        <dbReference type="Pfam" id="PF22106"/>
    </source>
</evidence>
<dbReference type="InterPro" id="IPR054098">
    <property type="entry name" value="NGO1945-like_C"/>
</dbReference>
<sequence>MDFQDFQRAFTGHIRDPKGAPRPKGVPARRMRVYSELLYNNVEGFLLACFPVCRAVLGQRKWNRLTRGFFREHRSHTPFFRQIPDEFLKYLQDTWQRPDDVPEFLPELAHYEWVELELATSNRDEAMPACAPDGDLLAGRPLVNPVLQALAYRYPVHRIGPRFKPKAAPALPTFLLAWRTPEFEVRFSAINAATARLLQLLLADAGLTGQAAIERLAAEWDQVDRAAMIGSGRQALVDLRAMGAILGTRA</sequence>
<dbReference type="Pfam" id="PF22106">
    <property type="entry name" value="NGO1945_C"/>
    <property type="match status" value="1"/>
</dbReference>
<protein>
    <submittedName>
        <fullName evidence="3">Uncharacterized protein</fullName>
    </submittedName>
</protein>
<feature type="domain" description="Putative DNA-binding" evidence="1">
    <location>
        <begin position="6"/>
        <end position="91"/>
    </location>
</feature>
<proteinExistence type="predicted"/>
<evidence type="ECO:0000313" key="3">
    <source>
        <dbReference type="EMBL" id="TCS72187.1"/>
    </source>
</evidence>
<dbReference type="EMBL" id="SLZY01000006">
    <property type="protein sequence ID" value="TCS72187.1"/>
    <property type="molecule type" value="Genomic_DNA"/>
</dbReference>
<evidence type="ECO:0000259" key="1">
    <source>
        <dbReference type="Pfam" id="PF09836"/>
    </source>
</evidence>